<dbReference type="EMBL" id="RXOF01000018">
    <property type="protein sequence ID" value="RTQ45866.1"/>
    <property type="molecule type" value="Genomic_DNA"/>
</dbReference>
<comment type="caution">
    <text evidence="1">The sequence shown here is derived from an EMBL/GenBank/DDBJ whole genome shotgun (WGS) entry which is preliminary data.</text>
</comment>
<proteinExistence type="predicted"/>
<evidence type="ECO:0000313" key="2">
    <source>
        <dbReference type="Proteomes" id="UP000282184"/>
    </source>
</evidence>
<dbReference type="OrthoDB" id="876454at2"/>
<organism evidence="1 2">
    <name type="scientific">Hymenobacter gummosus</name>
    <dbReference type="NCBI Taxonomy" id="1776032"/>
    <lineage>
        <taxon>Bacteria</taxon>
        <taxon>Pseudomonadati</taxon>
        <taxon>Bacteroidota</taxon>
        <taxon>Cytophagia</taxon>
        <taxon>Cytophagales</taxon>
        <taxon>Hymenobacteraceae</taxon>
        <taxon>Hymenobacter</taxon>
    </lineage>
</organism>
<sequence length="210" mass="23334">MLPSGRLTLFLTPLLSAGLAGCSALYGLRRTPETVDFALVRQYAQDYGVGLSPATSLALDTSYYTFLRRQPTPQAPTLQLHAQPLQVLYFDRTGRLVSYFVNCNAGGFPNLNWNHDNAQANFPPASQTPPDSLVSFARLASFFRTMGGSRLQGLETTADYTVVVFWSHRMGRQSRRLLATVRQNLQLVPAGQRALLLYVNNDAYLKRIGM</sequence>
<dbReference type="Proteomes" id="UP000282184">
    <property type="component" value="Unassembled WGS sequence"/>
</dbReference>
<dbReference type="AlphaFoldDB" id="A0A3S0H609"/>
<dbReference type="RefSeq" id="WP_126695722.1">
    <property type="nucleotide sequence ID" value="NZ_RXOF01000018.1"/>
</dbReference>
<protein>
    <submittedName>
        <fullName evidence="1">Uncharacterized protein</fullName>
    </submittedName>
</protein>
<accession>A0A3S0H609</accession>
<dbReference type="PROSITE" id="PS51257">
    <property type="entry name" value="PROKAR_LIPOPROTEIN"/>
    <property type="match status" value="1"/>
</dbReference>
<keyword evidence="2" id="KW-1185">Reference proteome</keyword>
<evidence type="ECO:0000313" key="1">
    <source>
        <dbReference type="EMBL" id="RTQ45866.1"/>
    </source>
</evidence>
<name>A0A3S0H609_9BACT</name>
<gene>
    <name evidence="1" type="ORF">EJV47_23845</name>
</gene>
<reference evidence="1 2" key="1">
    <citation type="submission" date="2018-12" db="EMBL/GenBank/DDBJ databases">
        <title>Hymenobacter gummosus sp. nov., isolated from a spring.</title>
        <authorList>
            <person name="Nie L."/>
        </authorList>
    </citation>
    <scope>NUCLEOTIDE SEQUENCE [LARGE SCALE GENOMIC DNA]</scope>
    <source>
        <strain evidence="1 2">KCTC 52166</strain>
    </source>
</reference>